<evidence type="ECO:0000313" key="3">
    <source>
        <dbReference type="Proteomes" id="UP000641646"/>
    </source>
</evidence>
<dbReference type="InterPro" id="IPR005908">
    <property type="entry name" value="G1P_thy_trans_l"/>
</dbReference>
<feature type="domain" description="Nucleotidyl transferase" evidence="1">
    <location>
        <begin position="2"/>
        <end position="236"/>
    </location>
</feature>
<dbReference type="GO" id="GO:0008879">
    <property type="term" value="F:glucose-1-phosphate thymidylyltransferase activity"/>
    <property type="evidence" value="ECO:0007669"/>
    <property type="project" value="UniProtKB-EC"/>
</dbReference>
<dbReference type="Pfam" id="PF00483">
    <property type="entry name" value="NTP_transferase"/>
    <property type="match status" value="1"/>
</dbReference>
<dbReference type="Gene3D" id="2.160.10.10">
    <property type="entry name" value="Hexapeptide repeat proteins"/>
    <property type="match status" value="1"/>
</dbReference>
<comment type="caution">
    <text evidence="2">The sequence shown here is derived from an EMBL/GenBank/DDBJ whole genome shotgun (WGS) entry which is preliminary data.</text>
</comment>
<dbReference type="InterPro" id="IPR029044">
    <property type="entry name" value="Nucleotide-diphossugar_trans"/>
</dbReference>
<dbReference type="InterPro" id="IPR005835">
    <property type="entry name" value="NTP_transferase_dom"/>
</dbReference>
<keyword evidence="2" id="KW-0808">Transferase</keyword>
<evidence type="ECO:0000259" key="1">
    <source>
        <dbReference type="Pfam" id="PF00483"/>
    </source>
</evidence>
<dbReference type="EMBL" id="JACJPW010000065">
    <property type="protein sequence ID" value="MBD2183815.1"/>
    <property type="molecule type" value="Genomic_DNA"/>
</dbReference>
<accession>A0A926ZI81</accession>
<dbReference type="Gene3D" id="3.90.550.10">
    <property type="entry name" value="Spore Coat Polysaccharide Biosynthesis Protein SpsA, Chain A"/>
    <property type="match status" value="1"/>
</dbReference>
<dbReference type="PANTHER" id="PTHR42883:SF2">
    <property type="entry name" value="THYMIDYLYLTRANSFERASE"/>
    <property type="match status" value="1"/>
</dbReference>
<dbReference type="PANTHER" id="PTHR42883">
    <property type="entry name" value="GLUCOSE-1-PHOSPHATE THYMIDYLTRANSFERASE"/>
    <property type="match status" value="1"/>
</dbReference>
<dbReference type="Proteomes" id="UP000641646">
    <property type="component" value="Unassembled WGS sequence"/>
</dbReference>
<gene>
    <name evidence="2" type="ORF">H6G03_22570</name>
</gene>
<reference evidence="2" key="1">
    <citation type="journal article" date="2015" name="ISME J.">
        <title>Draft Genome Sequence of Streptomyces incarnatus NRRL8089, which Produces the Nucleoside Antibiotic Sinefungin.</title>
        <authorList>
            <person name="Oshima K."/>
            <person name="Hattori M."/>
            <person name="Shimizu H."/>
            <person name="Fukuda K."/>
            <person name="Nemoto M."/>
            <person name="Inagaki K."/>
            <person name="Tamura T."/>
        </authorList>
    </citation>
    <scope>NUCLEOTIDE SEQUENCE</scope>
    <source>
        <strain evidence="2">FACHB-1375</strain>
    </source>
</reference>
<sequence length="358" mass="38880">MKALILSGGKGTRLRPLTYTGAKQLVPVANKPILWYGIEGIVAAGVTDIGIIISPETGEEVKTKTGNGELFGAKITYILQEQPAGLAHAVKVAQPFLGDSPFIMYLGDNLIQSDLNLFLERFKSQQTDALILLRQVSNPSAFGVAEVDGNGRVLHLVEKPKVPPSNLALVGIYFFAKTIHDAIASIQPSARGELEITDAIQCLIDRQKKVEACQLEGWWLDTGKKDDLLEANRIILDTTCLTKSIEGEVDTQSQVIGRVQIGQGTKLVNCTVRGPAIIGRDCYLEDCFIGPYSSIGNNVTLIDVEVDHSVILQSAKVVGIHQRIVDSVIGQRAQLTVTPQRPKALRFMIGDDSQIELT</sequence>
<dbReference type="NCBIfam" id="TIGR01208">
    <property type="entry name" value="rmlA_long"/>
    <property type="match status" value="1"/>
</dbReference>
<evidence type="ECO:0000313" key="2">
    <source>
        <dbReference type="EMBL" id="MBD2183815.1"/>
    </source>
</evidence>
<keyword evidence="2" id="KW-0548">Nucleotidyltransferase</keyword>
<protein>
    <submittedName>
        <fullName evidence="2">Glucose-1-phosphate thymidylyltransferase</fullName>
        <ecNumber evidence="2">2.7.7.24</ecNumber>
    </submittedName>
</protein>
<reference evidence="2" key="2">
    <citation type="submission" date="2020-08" db="EMBL/GenBank/DDBJ databases">
        <authorList>
            <person name="Chen M."/>
            <person name="Teng W."/>
            <person name="Zhao L."/>
            <person name="Hu C."/>
            <person name="Zhou Y."/>
            <person name="Han B."/>
            <person name="Song L."/>
            <person name="Shu W."/>
        </authorList>
    </citation>
    <scope>NUCLEOTIDE SEQUENCE</scope>
    <source>
        <strain evidence="2">FACHB-1375</strain>
    </source>
</reference>
<dbReference type="SUPFAM" id="SSF53448">
    <property type="entry name" value="Nucleotide-diphospho-sugar transferases"/>
    <property type="match status" value="1"/>
</dbReference>
<organism evidence="2 3">
    <name type="scientific">Aerosakkonema funiforme FACHB-1375</name>
    <dbReference type="NCBI Taxonomy" id="2949571"/>
    <lineage>
        <taxon>Bacteria</taxon>
        <taxon>Bacillati</taxon>
        <taxon>Cyanobacteriota</taxon>
        <taxon>Cyanophyceae</taxon>
        <taxon>Oscillatoriophycideae</taxon>
        <taxon>Aerosakkonematales</taxon>
        <taxon>Aerosakkonemataceae</taxon>
        <taxon>Aerosakkonema</taxon>
    </lineage>
</organism>
<dbReference type="CDD" id="cd04189">
    <property type="entry name" value="G1P_TT_long"/>
    <property type="match status" value="1"/>
</dbReference>
<dbReference type="RefSeq" id="WP_190468942.1">
    <property type="nucleotide sequence ID" value="NZ_JACJPW010000065.1"/>
</dbReference>
<keyword evidence="3" id="KW-1185">Reference proteome</keyword>
<dbReference type="AlphaFoldDB" id="A0A926ZI81"/>
<proteinExistence type="predicted"/>
<dbReference type="EC" id="2.7.7.24" evidence="2"/>
<name>A0A926ZI81_9CYAN</name>